<keyword evidence="7 9" id="KW-0472">Membrane</keyword>
<accession>A0A1V0S843</accession>
<evidence type="ECO:0000256" key="1">
    <source>
        <dbReference type="ARBA" id="ARBA00004385"/>
    </source>
</evidence>
<feature type="transmembrane region" description="Helical" evidence="9">
    <location>
        <begin position="12"/>
        <end position="31"/>
    </location>
</feature>
<evidence type="ECO:0000256" key="2">
    <source>
        <dbReference type="ARBA" id="ARBA00022553"/>
    </source>
</evidence>
<proteinExistence type="predicted"/>
<evidence type="ECO:0000256" key="6">
    <source>
        <dbReference type="ARBA" id="ARBA00022989"/>
    </source>
</evidence>
<gene>
    <name evidence="10" type="primary">SWPV1-225</name>
</gene>
<evidence type="ECO:0000256" key="5">
    <source>
        <dbReference type="ARBA" id="ARBA00022879"/>
    </source>
</evidence>
<reference evidence="10 11" key="1">
    <citation type="journal article" date="2017" name="BMC Genomics">
        <title>Genomic characterization of two novel pathogenic avipoxviruses isolated from pacific shearwaters (Ardenna spp.).</title>
        <authorList>
            <person name="Sarker S."/>
            <person name="Das S."/>
            <person name="Lavers J.L."/>
            <person name="Hutton I."/>
            <person name="Helbig K."/>
            <person name="Imbery J."/>
            <person name="Upton C."/>
            <person name="Raidal S.R."/>
        </authorList>
    </citation>
    <scope>NUCLEOTIDE SEQUENCE [LARGE SCALE GENOMIC DNA]</scope>
    <source>
        <strain evidence="10 11">SWPV-1</strain>
    </source>
</reference>
<dbReference type="GO" id="GO:0055036">
    <property type="term" value="C:virion membrane"/>
    <property type="evidence" value="ECO:0007669"/>
    <property type="project" value="UniProtKB-SubCell"/>
</dbReference>
<keyword evidence="4" id="KW-0946">Virion</keyword>
<dbReference type="GO" id="GO:0019031">
    <property type="term" value="C:viral envelope"/>
    <property type="evidence" value="ECO:0007669"/>
    <property type="project" value="UniProtKB-KW"/>
</dbReference>
<keyword evidence="6 9" id="KW-1133">Transmembrane helix</keyword>
<evidence type="ECO:0000256" key="9">
    <source>
        <dbReference type="SAM" id="Phobius"/>
    </source>
</evidence>
<keyword evidence="8" id="KW-1015">Disulfide bond</keyword>
<dbReference type="InterPro" id="IPR008785">
    <property type="entry name" value="Poxvirus_A14"/>
</dbReference>
<comment type="subcellular location">
    <subcellularLocation>
        <location evidence="1">Virion membrane</location>
        <topology evidence="1">Multi-pass membrane protein</topology>
    </subcellularLocation>
</comment>
<evidence type="ECO:0000313" key="11">
    <source>
        <dbReference type="Proteomes" id="UP000315116"/>
    </source>
</evidence>
<organism evidence="10 11">
    <name type="scientific">Shearwaterpox virus</name>
    <dbReference type="NCBI Taxonomy" id="1974596"/>
    <lineage>
        <taxon>Viruses</taxon>
        <taxon>Varidnaviria</taxon>
        <taxon>Bamfordvirae</taxon>
        <taxon>Nucleocytoviricota</taxon>
        <taxon>Pokkesviricetes</taxon>
        <taxon>Chitovirales</taxon>
        <taxon>Poxviridae</taxon>
        <taxon>Chordopoxvirinae</taxon>
        <taxon>Avipoxvirus</taxon>
        <taxon>Avipoxvirus canarypox</taxon>
        <taxon>Canarypox virus</taxon>
    </lineage>
</organism>
<evidence type="ECO:0000256" key="4">
    <source>
        <dbReference type="ARBA" id="ARBA00022844"/>
    </source>
</evidence>
<evidence type="ECO:0000256" key="8">
    <source>
        <dbReference type="ARBA" id="ARBA00023157"/>
    </source>
</evidence>
<name>A0A1V0S843_CNPV</name>
<evidence type="ECO:0000256" key="3">
    <source>
        <dbReference type="ARBA" id="ARBA00022692"/>
    </source>
</evidence>
<keyword evidence="3 9" id="KW-0812">Transmembrane</keyword>
<keyword evidence="5" id="KW-0261">Viral envelope protein</keyword>
<feature type="transmembrane region" description="Helical" evidence="9">
    <location>
        <begin position="43"/>
        <end position="66"/>
    </location>
</feature>
<protein>
    <submittedName>
        <fullName evidence="10">SWPV1-225</fullName>
    </submittedName>
</protein>
<dbReference type="Proteomes" id="UP000315116">
    <property type="component" value="Segment"/>
</dbReference>
<dbReference type="Pfam" id="PF05767">
    <property type="entry name" value="Pox_A14"/>
    <property type="match status" value="1"/>
</dbReference>
<keyword evidence="2" id="KW-0597">Phosphoprotein</keyword>
<dbReference type="EMBL" id="KX857216">
    <property type="protein sequence ID" value="ARF02794.1"/>
    <property type="molecule type" value="Genomic_DNA"/>
</dbReference>
<sequence length="92" mass="10250">MDPFGFIKNRPSYVVVLGIILLIVACIFAYIELNKTGKAVDIPLRAVSIVSFILGMILLLGIVFFTGYNKFCNKSMPEESVRYATSNDIEVQ</sequence>
<evidence type="ECO:0000256" key="7">
    <source>
        <dbReference type="ARBA" id="ARBA00023136"/>
    </source>
</evidence>
<evidence type="ECO:0000313" key="10">
    <source>
        <dbReference type="EMBL" id="ARF02794.1"/>
    </source>
</evidence>